<dbReference type="InterPro" id="IPR051897">
    <property type="entry name" value="PG-associated_BURP"/>
</dbReference>
<protein>
    <recommendedName>
        <fullName evidence="3">BURP domain-containing protein</fullName>
    </recommendedName>
</protein>
<evidence type="ECO:0000256" key="1">
    <source>
        <dbReference type="ARBA" id="ARBA00022729"/>
    </source>
</evidence>
<organism evidence="4 5">
    <name type="scientific">Protea cynaroides</name>
    <dbReference type="NCBI Taxonomy" id="273540"/>
    <lineage>
        <taxon>Eukaryota</taxon>
        <taxon>Viridiplantae</taxon>
        <taxon>Streptophyta</taxon>
        <taxon>Embryophyta</taxon>
        <taxon>Tracheophyta</taxon>
        <taxon>Spermatophyta</taxon>
        <taxon>Magnoliopsida</taxon>
        <taxon>Proteales</taxon>
        <taxon>Proteaceae</taxon>
        <taxon>Protea</taxon>
    </lineage>
</organism>
<dbReference type="PANTHER" id="PTHR31458:SF2">
    <property type="entry name" value="POLYGALACTURONASE 1 BETA-LIKE PROTEIN 2"/>
    <property type="match status" value="1"/>
</dbReference>
<sequence>MLHLFLKHFALNVLDQLTKEYQISRRNPKNLINKIIKQRKQKITLRPLLSLTFTCPIYNSQLLTDYRPTNILYSPHHFSFNFPESNPQKAMQRKPTPTVLPLFFFSLFLSSLNVSSAGTNQNTTGSSVGQNPFTAKASLIRYWNKQITNNLPKPSFLLSKASPLNAVDFSYLTKLAADYNALSSRLQSFCSSANLLCFPDLAASLENHGSSVDFTLYLNKNFTNYGTSQLGSSDSFKNYTDNVNLPVDSFRRYSRDSNGHDDKFTNYAPNGNVVDQSFNTYGYGAIAGKGDFKNYNELVNVPDLRFATYETNANGRKQSFSSYTEDTNSGSETFVNYGKNGNGLPTDFSSYGKDSNVIESNFNSYGESGNGANDSFTSYASKGNNPINNFRSYGEGGKAARDDFSSYRDKSNIGDDSFQSYVKGSSSGEVDFTNYANSFNGGSDTFKGYGEGSIGRRVGFKAYGEITTFKDYSRTGISFTSYKNPANSQASNESEVRNSSNRWVEPGKFFRESMLKRGTVMPMPDIKDKMPKRSFLPRSISSKLPFSISRVLELKQIFHAAKSSSMAKILLNTLVECERAPSQGESKRCVGSVEDMIDFAVAVMDHDVVVRSTDNVNGSKMDVMIGVVNKINGGRVIKSVSCHQSLFPYMVYYCHSVPKVRVYGADILDPKSKTKINHGVAICHIDTSTWSPTHGAFLALGSGPGRIEVCHWIFENDMIWTTVG</sequence>
<dbReference type="SMART" id="SM01045">
    <property type="entry name" value="BURP"/>
    <property type="match status" value="1"/>
</dbReference>
<gene>
    <name evidence="4" type="ORF">NE237_020476</name>
</gene>
<comment type="caution">
    <text evidence="4">The sequence shown here is derived from an EMBL/GenBank/DDBJ whole genome shotgun (WGS) entry which is preliminary data.</text>
</comment>
<dbReference type="OrthoDB" id="773062at2759"/>
<keyword evidence="5" id="KW-1185">Reference proteome</keyword>
<evidence type="ECO:0000256" key="2">
    <source>
        <dbReference type="ARBA" id="ARBA00023180"/>
    </source>
</evidence>
<keyword evidence="1" id="KW-0732">Signal</keyword>
<evidence type="ECO:0000313" key="4">
    <source>
        <dbReference type="EMBL" id="KAJ4960566.1"/>
    </source>
</evidence>
<dbReference type="PROSITE" id="PS51277">
    <property type="entry name" value="BURP"/>
    <property type="match status" value="1"/>
</dbReference>
<reference evidence="4" key="1">
    <citation type="journal article" date="2023" name="Plant J.">
        <title>The genome of the king protea, Protea cynaroides.</title>
        <authorList>
            <person name="Chang J."/>
            <person name="Duong T.A."/>
            <person name="Schoeman C."/>
            <person name="Ma X."/>
            <person name="Roodt D."/>
            <person name="Barker N."/>
            <person name="Li Z."/>
            <person name="Van de Peer Y."/>
            <person name="Mizrachi E."/>
        </authorList>
    </citation>
    <scope>NUCLEOTIDE SEQUENCE</scope>
    <source>
        <tissue evidence="4">Young leaves</tissue>
    </source>
</reference>
<dbReference type="PANTHER" id="PTHR31458">
    <property type="entry name" value="POLYGALACTURONASE 1 BETA-LIKE PROTEIN 2"/>
    <property type="match status" value="1"/>
</dbReference>
<evidence type="ECO:0000313" key="5">
    <source>
        <dbReference type="Proteomes" id="UP001141806"/>
    </source>
</evidence>
<feature type="domain" description="BURP" evidence="3">
    <location>
        <begin position="509"/>
        <end position="723"/>
    </location>
</feature>
<dbReference type="AlphaFoldDB" id="A0A9Q0H8H1"/>
<evidence type="ECO:0000259" key="3">
    <source>
        <dbReference type="PROSITE" id="PS51277"/>
    </source>
</evidence>
<dbReference type="InterPro" id="IPR004873">
    <property type="entry name" value="BURP_dom"/>
</dbReference>
<dbReference type="Proteomes" id="UP001141806">
    <property type="component" value="Unassembled WGS sequence"/>
</dbReference>
<dbReference type="EMBL" id="JAMYWD010000009">
    <property type="protein sequence ID" value="KAJ4960566.1"/>
    <property type="molecule type" value="Genomic_DNA"/>
</dbReference>
<proteinExistence type="predicted"/>
<accession>A0A9Q0H8H1</accession>
<keyword evidence="2" id="KW-0325">Glycoprotein</keyword>
<name>A0A9Q0H8H1_9MAGN</name>
<dbReference type="Pfam" id="PF03181">
    <property type="entry name" value="BURP"/>
    <property type="match status" value="1"/>
</dbReference>